<dbReference type="PANTHER" id="PTHR45649:SF9">
    <property type="entry name" value="AMINO-ACID PERMEASE 2"/>
    <property type="match status" value="1"/>
</dbReference>
<dbReference type="AlphaFoldDB" id="A0A286UHZ6"/>
<dbReference type="PIRSF" id="PIRSF006060">
    <property type="entry name" value="AA_transporter"/>
    <property type="match status" value="1"/>
</dbReference>
<feature type="transmembrane region" description="Helical" evidence="6">
    <location>
        <begin position="450"/>
        <end position="468"/>
    </location>
</feature>
<dbReference type="PANTHER" id="PTHR45649">
    <property type="entry name" value="AMINO-ACID PERMEASE BAT1"/>
    <property type="match status" value="1"/>
</dbReference>
<evidence type="ECO:0000256" key="2">
    <source>
        <dbReference type="ARBA" id="ARBA00022448"/>
    </source>
</evidence>
<feature type="transmembrane region" description="Helical" evidence="6">
    <location>
        <begin position="274"/>
        <end position="299"/>
    </location>
</feature>
<proteinExistence type="predicted"/>
<gene>
    <name evidence="7" type="ORF">PNOK_0598300</name>
</gene>
<feature type="transmembrane region" description="Helical" evidence="6">
    <location>
        <begin position="73"/>
        <end position="95"/>
    </location>
</feature>
<feature type="transmembrane region" description="Helical" evidence="6">
    <location>
        <begin position="125"/>
        <end position="153"/>
    </location>
</feature>
<reference evidence="7 8" key="1">
    <citation type="journal article" date="2017" name="Mol. Ecol.">
        <title>Comparative and population genomic landscape of Phellinus noxius: A hypervariable fungus causing root rot in trees.</title>
        <authorList>
            <person name="Chung C.L."/>
            <person name="Lee T.J."/>
            <person name="Akiba M."/>
            <person name="Lee H.H."/>
            <person name="Kuo T.H."/>
            <person name="Liu D."/>
            <person name="Ke H.M."/>
            <person name="Yokoi T."/>
            <person name="Roa M.B."/>
            <person name="Lu M.J."/>
            <person name="Chang Y.Y."/>
            <person name="Ann P.J."/>
            <person name="Tsai J.N."/>
            <person name="Chen C.Y."/>
            <person name="Tzean S.S."/>
            <person name="Ota Y."/>
            <person name="Hattori T."/>
            <person name="Sahashi N."/>
            <person name="Liou R.F."/>
            <person name="Kikuchi T."/>
            <person name="Tsai I.J."/>
        </authorList>
    </citation>
    <scope>NUCLEOTIDE SEQUENCE [LARGE SCALE GENOMIC DNA]</scope>
    <source>
        <strain evidence="7 8">FFPRI411160</strain>
    </source>
</reference>
<evidence type="ECO:0000256" key="6">
    <source>
        <dbReference type="SAM" id="Phobius"/>
    </source>
</evidence>
<dbReference type="GO" id="GO:0016020">
    <property type="term" value="C:membrane"/>
    <property type="evidence" value="ECO:0007669"/>
    <property type="project" value="UniProtKB-SubCell"/>
</dbReference>
<evidence type="ECO:0000256" key="1">
    <source>
        <dbReference type="ARBA" id="ARBA00004141"/>
    </source>
</evidence>
<sequence length="513" mass="54952">MPHKKQHAVLVRVGEVLKDGEDARLRQLGIKRELRKEFTNFSSLSFAIGIMGVAATIASTINTPILLGGRAVAIWAWFLGSFGCIAIAVSVAELVSAYPTSGGLYTSTAFVVSPRYRASVSFVNAWMTLIGQLACGSSVIFALSQMIFAAATIGTHGEFVATTGQTLGLYITLVILLGVFNSLPSKVLHKITRIYVYSNLLTTLAIMIAVPVMGRNRLAPSKVVWTGIEDGSGWGNNGFVLLLGLLCVQWVMTDYDAVAHISEEVKNAAVAAPMAIVIGVTFTAVLGFFLTISLCYGISDLGTLPGPTGLVFAQILWENLGRDGALVLWNALPDRKLFSKVWSKTQTPVLAVVLTVIISALLGLLSLASLIAINAVFSVTAVALDISYIIPIIAKVCTSLQGGSSATFTPGPFYTGKWSIFINAYAIAWTCLETGVLIMPQVTPVTAATMNYAAPIIVTVCGLSWIWYKLYWHHFYLGPGAQDDIPCESSPTESSYTGTGKQIFLDEEKTNVV</sequence>
<feature type="transmembrane region" description="Helical" evidence="6">
    <location>
        <begin position="418"/>
        <end position="438"/>
    </location>
</feature>
<dbReference type="Pfam" id="PF13520">
    <property type="entry name" value="AA_permease_2"/>
    <property type="match status" value="2"/>
</dbReference>
<dbReference type="InterPro" id="IPR002293">
    <property type="entry name" value="AA/rel_permease1"/>
</dbReference>
<comment type="caution">
    <text evidence="7">The sequence shown here is derived from an EMBL/GenBank/DDBJ whole genome shotgun (WGS) entry which is preliminary data.</text>
</comment>
<feature type="transmembrane region" description="Helical" evidence="6">
    <location>
        <begin position="375"/>
        <end position="394"/>
    </location>
</feature>
<evidence type="ECO:0000313" key="8">
    <source>
        <dbReference type="Proteomes" id="UP000217199"/>
    </source>
</evidence>
<feature type="transmembrane region" description="Helical" evidence="6">
    <location>
        <begin position="349"/>
        <end position="368"/>
    </location>
</feature>
<name>A0A286UHZ6_9AGAM</name>
<protein>
    <submittedName>
        <fullName evidence="7">APC amino acid permease</fullName>
    </submittedName>
</protein>
<dbReference type="GO" id="GO:0022857">
    <property type="term" value="F:transmembrane transporter activity"/>
    <property type="evidence" value="ECO:0007669"/>
    <property type="project" value="InterPro"/>
</dbReference>
<keyword evidence="4 6" id="KW-1133">Transmembrane helix</keyword>
<dbReference type="InParanoid" id="A0A286UHZ6"/>
<evidence type="ECO:0000256" key="3">
    <source>
        <dbReference type="ARBA" id="ARBA00022692"/>
    </source>
</evidence>
<keyword evidence="2" id="KW-0813">Transport</keyword>
<dbReference type="STRING" id="2282107.A0A286UHZ6"/>
<feature type="transmembrane region" description="Helical" evidence="6">
    <location>
        <begin position="194"/>
        <end position="214"/>
    </location>
</feature>
<evidence type="ECO:0000313" key="7">
    <source>
        <dbReference type="EMBL" id="PAV19139.1"/>
    </source>
</evidence>
<dbReference type="Proteomes" id="UP000217199">
    <property type="component" value="Unassembled WGS sequence"/>
</dbReference>
<evidence type="ECO:0000256" key="5">
    <source>
        <dbReference type="ARBA" id="ARBA00023136"/>
    </source>
</evidence>
<feature type="transmembrane region" description="Helical" evidence="6">
    <location>
        <begin position="159"/>
        <end position="182"/>
    </location>
</feature>
<organism evidence="7 8">
    <name type="scientific">Pyrrhoderma noxium</name>
    <dbReference type="NCBI Taxonomy" id="2282107"/>
    <lineage>
        <taxon>Eukaryota</taxon>
        <taxon>Fungi</taxon>
        <taxon>Dikarya</taxon>
        <taxon>Basidiomycota</taxon>
        <taxon>Agaricomycotina</taxon>
        <taxon>Agaricomycetes</taxon>
        <taxon>Hymenochaetales</taxon>
        <taxon>Hymenochaetaceae</taxon>
        <taxon>Pyrrhoderma</taxon>
    </lineage>
</organism>
<feature type="transmembrane region" description="Helical" evidence="6">
    <location>
        <begin position="234"/>
        <end position="253"/>
    </location>
</feature>
<feature type="transmembrane region" description="Helical" evidence="6">
    <location>
        <begin position="41"/>
        <end position="61"/>
    </location>
</feature>
<keyword evidence="8" id="KW-1185">Reference proteome</keyword>
<keyword evidence="5 6" id="KW-0472">Membrane</keyword>
<dbReference type="OrthoDB" id="3900342at2759"/>
<evidence type="ECO:0000256" key="4">
    <source>
        <dbReference type="ARBA" id="ARBA00022989"/>
    </source>
</evidence>
<dbReference type="Gene3D" id="1.20.1740.10">
    <property type="entry name" value="Amino acid/polyamine transporter I"/>
    <property type="match status" value="1"/>
</dbReference>
<accession>A0A286UHZ6</accession>
<keyword evidence="3 6" id="KW-0812">Transmembrane</keyword>
<comment type="subcellular location">
    <subcellularLocation>
        <location evidence="1">Membrane</location>
        <topology evidence="1">Multi-pass membrane protein</topology>
    </subcellularLocation>
</comment>
<dbReference type="EMBL" id="NBII01000005">
    <property type="protein sequence ID" value="PAV19139.1"/>
    <property type="molecule type" value="Genomic_DNA"/>
</dbReference>